<dbReference type="PRINTS" id="PR00081">
    <property type="entry name" value="GDHRDH"/>
</dbReference>
<accession>A0ABS3C8A0</accession>
<proteinExistence type="inferred from homology"/>
<evidence type="ECO:0000313" key="5">
    <source>
        <dbReference type="EMBL" id="MBN7813338.1"/>
    </source>
</evidence>
<evidence type="ECO:0000256" key="2">
    <source>
        <dbReference type="ARBA" id="ARBA00022857"/>
    </source>
</evidence>
<dbReference type="CDD" id="cd05374">
    <property type="entry name" value="17beta-HSD-like_SDR_c"/>
    <property type="match status" value="1"/>
</dbReference>
<dbReference type="PANTHER" id="PTHR43391">
    <property type="entry name" value="RETINOL DEHYDROGENASE-RELATED"/>
    <property type="match status" value="1"/>
</dbReference>
<dbReference type="Gene3D" id="3.40.50.720">
    <property type="entry name" value="NAD(P)-binding Rossmann-like Domain"/>
    <property type="match status" value="1"/>
</dbReference>
<dbReference type="InterPro" id="IPR020904">
    <property type="entry name" value="Sc_DH/Rdtase_CS"/>
</dbReference>
<dbReference type="PROSITE" id="PS00061">
    <property type="entry name" value="ADH_SHORT"/>
    <property type="match status" value="1"/>
</dbReference>
<dbReference type="Pfam" id="PF00106">
    <property type="entry name" value="adh_short"/>
    <property type="match status" value="1"/>
</dbReference>
<dbReference type="Proteomes" id="UP000664317">
    <property type="component" value="Unassembled WGS sequence"/>
</dbReference>
<protein>
    <submittedName>
        <fullName evidence="5">SDR family oxidoreductase</fullName>
    </submittedName>
</protein>
<comment type="similarity">
    <text evidence="1 4">Belongs to the short-chain dehydrogenases/reductases (SDR) family.</text>
</comment>
<keyword evidence="3" id="KW-0560">Oxidoreductase</keyword>
<evidence type="ECO:0000256" key="3">
    <source>
        <dbReference type="ARBA" id="ARBA00023002"/>
    </source>
</evidence>
<dbReference type="EMBL" id="JAFKCT010000012">
    <property type="protein sequence ID" value="MBN7813338.1"/>
    <property type="molecule type" value="Genomic_DNA"/>
</dbReference>
<dbReference type="PRINTS" id="PR00080">
    <property type="entry name" value="SDRFAMILY"/>
</dbReference>
<comment type="caution">
    <text evidence="5">The sequence shown here is derived from an EMBL/GenBank/DDBJ whole genome shotgun (WGS) entry which is preliminary data.</text>
</comment>
<gene>
    <name evidence="5" type="ORF">J0A68_20455</name>
</gene>
<sequence length="288" mass="31443">MNMKKNVIITGTSTGVGFEAAILFAKNNFKVYASMRNLDKSEALREKIQKEALDIEILELDVTSLQSIKNAVETVIEKDGRIDLLINNAGAGFAKTTEQASEDEIRWVTEVNYLGVVFCTQTVLPYMRAQRSGQIINVTSVGGLVGQPFNELYCGAKFAVEGFAEGLAAYVSKAFNIKISNIEPGGISTEFMTSAIGKTVVDGQLASGEYLPIFEKYLAANQQRASEDAAQVYQTGLQVAEVILDVAQSENPPMRVRTSSWAEDFCHLKTQADPDGTKLVQTITESFL</sequence>
<name>A0ABS3C8A0_9BACT</name>
<dbReference type="InterPro" id="IPR036291">
    <property type="entry name" value="NAD(P)-bd_dom_sf"/>
</dbReference>
<evidence type="ECO:0000256" key="1">
    <source>
        <dbReference type="ARBA" id="ARBA00006484"/>
    </source>
</evidence>
<evidence type="ECO:0000256" key="4">
    <source>
        <dbReference type="RuleBase" id="RU000363"/>
    </source>
</evidence>
<dbReference type="InterPro" id="IPR002347">
    <property type="entry name" value="SDR_fam"/>
</dbReference>
<organism evidence="5 6">
    <name type="scientific">Algoriphagus oliviformis</name>
    <dbReference type="NCBI Taxonomy" id="2811231"/>
    <lineage>
        <taxon>Bacteria</taxon>
        <taxon>Pseudomonadati</taxon>
        <taxon>Bacteroidota</taxon>
        <taxon>Cytophagia</taxon>
        <taxon>Cytophagales</taxon>
        <taxon>Cyclobacteriaceae</taxon>
        <taxon>Algoriphagus</taxon>
    </lineage>
</organism>
<dbReference type="PANTHER" id="PTHR43391:SF14">
    <property type="entry name" value="DEHYDROGENASE_REDUCTASE SDR FAMILY PROTEIN 7-LIKE"/>
    <property type="match status" value="1"/>
</dbReference>
<dbReference type="SUPFAM" id="SSF51735">
    <property type="entry name" value="NAD(P)-binding Rossmann-fold domains"/>
    <property type="match status" value="1"/>
</dbReference>
<keyword evidence="6" id="KW-1185">Reference proteome</keyword>
<keyword evidence="2" id="KW-0521">NADP</keyword>
<reference evidence="5 6" key="1">
    <citation type="submission" date="2021-03" db="EMBL/GenBank/DDBJ databases">
        <title>novel species isolated from a fishpond in China.</title>
        <authorList>
            <person name="Lu H."/>
            <person name="Cai Z."/>
        </authorList>
    </citation>
    <scope>NUCLEOTIDE SEQUENCE [LARGE SCALE GENOMIC DNA]</scope>
    <source>
        <strain evidence="5 6">H41</strain>
    </source>
</reference>
<evidence type="ECO:0000313" key="6">
    <source>
        <dbReference type="Proteomes" id="UP000664317"/>
    </source>
</evidence>